<dbReference type="PANTHER" id="PTHR24031">
    <property type="entry name" value="RNA HELICASE"/>
    <property type="match status" value="1"/>
</dbReference>
<comment type="similarity">
    <text evidence="6">Belongs to the DEAD box helicase family.</text>
</comment>
<evidence type="ECO:0000256" key="6">
    <source>
        <dbReference type="RuleBase" id="RU000492"/>
    </source>
</evidence>
<evidence type="ECO:0000256" key="3">
    <source>
        <dbReference type="ARBA" id="ARBA00022806"/>
    </source>
</evidence>
<sequence length="633" mass="70645">MSLFVVNRYQGNDDNAPESTTTEDHYTTLLKKIEERKKRKSATQENEVNKDGVDSSEVSVEKKKRKKQKPSTTQENGAKRKDTTTPEQITTSLQFSATEVNDPVASEQRESLTETTSSTQKATAKKPAYLILGSDSHKKKPVIKRVLPEWLSQPELISADVNSGPSLSDFKSILDSDIIDILKKSGATKLFPVQANIIPWLLECDRHRKMGWWPRDVCISAPTGSGKTLAYVLPIIQLLKHRFVRKVRCLVVLPVQELAAQVYKVVKTYSEHTNLRVTLLSSAATFQQEQKKLVKQDGSGKYISKVDFIVTTPGRLIDHIERTEGFSLSSLRYLVIDEADKATDWLQHLPAPHCGSATLNISNIESKNRPTQKLLFSATLSQDPEKLSRLGLFQPKLFTSVLPEDKDIDLNLDKATGDFVGRYTSPDELVEKAVECETLNKPLALFQLLTGSDEVQRALVFTNSGNTAHRLALLINLLGKKRGLTVAEISARLDHKKRESVLSQFAQGDIQVLISSDALARGMDISGVNLVVSYDLPKHIKGYIHRSGRTGRAGTPGTAVSILTPAQVAAFSKMLTSARKSVPVIEKVDLDSFSESPDYEEHIVKLREMLEEEQVNELNHVKSVKRRHKRIHK</sequence>
<feature type="compositionally biased region" description="Polar residues" evidence="8">
    <location>
        <begin position="9"/>
        <end position="20"/>
    </location>
</feature>
<dbReference type="FunCoup" id="A0A6J0BUB1">
    <property type="interactions" value="2379"/>
</dbReference>
<keyword evidence="11" id="KW-1185">Reference proteome</keyword>
<dbReference type="CDD" id="cd17956">
    <property type="entry name" value="DEADc_DDX51"/>
    <property type="match status" value="1"/>
</dbReference>
<dbReference type="SMART" id="SM00487">
    <property type="entry name" value="DEXDc"/>
    <property type="match status" value="1"/>
</dbReference>
<dbReference type="OrthoDB" id="3370at2759"/>
<feature type="compositionally biased region" description="Polar residues" evidence="8">
    <location>
        <begin position="85"/>
        <end position="99"/>
    </location>
</feature>
<proteinExistence type="inferred from homology"/>
<dbReference type="InParanoid" id="A0A6J0BUB1"/>
<dbReference type="PROSITE" id="PS51194">
    <property type="entry name" value="HELICASE_CTER"/>
    <property type="match status" value="1"/>
</dbReference>
<dbReference type="InterPro" id="IPR014001">
    <property type="entry name" value="Helicase_ATP-bd"/>
</dbReference>
<organism evidence="12">
    <name type="scientific">Neodiprion lecontei</name>
    <name type="common">Redheaded pine sawfly</name>
    <dbReference type="NCBI Taxonomy" id="441921"/>
    <lineage>
        <taxon>Eukaryota</taxon>
        <taxon>Metazoa</taxon>
        <taxon>Ecdysozoa</taxon>
        <taxon>Arthropoda</taxon>
        <taxon>Hexapoda</taxon>
        <taxon>Insecta</taxon>
        <taxon>Pterygota</taxon>
        <taxon>Neoptera</taxon>
        <taxon>Endopterygota</taxon>
        <taxon>Hymenoptera</taxon>
        <taxon>Tenthredinoidea</taxon>
        <taxon>Diprionidae</taxon>
        <taxon>Diprioninae</taxon>
        <taxon>Neodiprion</taxon>
    </lineage>
</organism>
<dbReference type="SMART" id="SM00490">
    <property type="entry name" value="HELICc"/>
    <property type="match status" value="1"/>
</dbReference>
<accession>A0A6J0BUB1</accession>
<keyword evidence="3 6" id="KW-0347">Helicase</keyword>
<comment type="function">
    <text evidence="7">RNA helicase.</text>
</comment>
<dbReference type="GO" id="GO:0016787">
    <property type="term" value="F:hydrolase activity"/>
    <property type="evidence" value="ECO:0007669"/>
    <property type="project" value="UniProtKB-KW"/>
</dbReference>
<keyword evidence="4 6" id="KW-0067">ATP-binding</keyword>
<evidence type="ECO:0000256" key="4">
    <source>
        <dbReference type="ARBA" id="ARBA00022840"/>
    </source>
</evidence>
<reference evidence="12" key="1">
    <citation type="submission" date="2025-08" db="UniProtKB">
        <authorList>
            <consortium name="RefSeq"/>
        </authorList>
    </citation>
    <scope>IDENTIFICATION</scope>
    <source>
        <tissue evidence="12">Thorax and Abdomen</tissue>
    </source>
</reference>
<dbReference type="InterPro" id="IPR001650">
    <property type="entry name" value="Helicase_C-like"/>
</dbReference>
<keyword evidence="5 7" id="KW-0694">RNA-binding</keyword>
<evidence type="ECO:0000256" key="7">
    <source>
        <dbReference type="RuleBase" id="RU365068"/>
    </source>
</evidence>
<dbReference type="InterPro" id="IPR027417">
    <property type="entry name" value="P-loop_NTPase"/>
</dbReference>
<dbReference type="Pfam" id="PF00270">
    <property type="entry name" value="DEAD"/>
    <property type="match status" value="1"/>
</dbReference>
<dbReference type="InterPro" id="IPR011545">
    <property type="entry name" value="DEAD/DEAH_box_helicase_dom"/>
</dbReference>
<keyword evidence="1 6" id="KW-0547">Nucleotide-binding</keyword>
<keyword evidence="2 6" id="KW-0378">Hydrolase</keyword>
<dbReference type="Gene3D" id="3.40.50.300">
    <property type="entry name" value="P-loop containing nucleotide triphosphate hydrolases"/>
    <property type="match status" value="2"/>
</dbReference>
<dbReference type="GO" id="GO:0003723">
    <property type="term" value="F:RNA binding"/>
    <property type="evidence" value="ECO:0007669"/>
    <property type="project" value="UniProtKB-UniRule"/>
</dbReference>
<dbReference type="KEGG" id="nlo:107223312"/>
<dbReference type="SUPFAM" id="SSF52540">
    <property type="entry name" value="P-loop containing nucleoside triphosphate hydrolases"/>
    <property type="match status" value="1"/>
</dbReference>
<gene>
    <name evidence="12" type="primary">LOC107223312</name>
</gene>
<dbReference type="EC" id="3.6.4.13" evidence="7"/>
<feature type="domain" description="Helicase ATP-binding" evidence="9">
    <location>
        <begin position="208"/>
        <end position="398"/>
    </location>
</feature>
<dbReference type="GO" id="GO:0005524">
    <property type="term" value="F:ATP binding"/>
    <property type="evidence" value="ECO:0007669"/>
    <property type="project" value="UniProtKB-UniRule"/>
</dbReference>
<dbReference type="GeneID" id="107223312"/>
<dbReference type="Pfam" id="PF00271">
    <property type="entry name" value="Helicase_C"/>
    <property type="match status" value="1"/>
</dbReference>
<dbReference type="GO" id="GO:0003724">
    <property type="term" value="F:RNA helicase activity"/>
    <property type="evidence" value="ECO:0007669"/>
    <property type="project" value="UniProtKB-EC"/>
</dbReference>
<comment type="domain">
    <text evidence="7">The Q motif is unique to and characteristic of the DEAD box family of RNA helicases and controls ATP binding and hydrolysis.</text>
</comment>
<dbReference type="PROSITE" id="PS00039">
    <property type="entry name" value="DEAD_ATP_HELICASE"/>
    <property type="match status" value="1"/>
</dbReference>
<dbReference type="Proteomes" id="UP000829291">
    <property type="component" value="Chromosome 1"/>
</dbReference>
<dbReference type="InterPro" id="IPR000629">
    <property type="entry name" value="RNA-helicase_DEAD-box_CS"/>
</dbReference>
<evidence type="ECO:0000256" key="8">
    <source>
        <dbReference type="SAM" id="MobiDB-lite"/>
    </source>
</evidence>
<comment type="catalytic activity">
    <reaction evidence="7">
        <text>ATP + H2O = ADP + phosphate + H(+)</text>
        <dbReference type="Rhea" id="RHEA:13065"/>
        <dbReference type="ChEBI" id="CHEBI:15377"/>
        <dbReference type="ChEBI" id="CHEBI:15378"/>
        <dbReference type="ChEBI" id="CHEBI:30616"/>
        <dbReference type="ChEBI" id="CHEBI:43474"/>
        <dbReference type="ChEBI" id="CHEBI:456216"/>
        <dbReference type="EC" id="3.6.4.13"/>
    </reaction>
</comment>
<evidence type="ECO:0000259" key="10">
    <source>
        <dbReference type="PROSITE" id="PS51194"/>
    </source>
</evidence>
<evidence type="ECO:0000259" key="9">
    <source>
        <dbReference type="PROSITE" id="PS51192"/>
    </source>
</evidence>
<feature type="compositionally biased region" description="Basic and acidic residues" evidence="8">
    <location>
        <begin position="22"/>
        <end position="36"/>
    </location>
</feature>
<feature type="domain" description="Helicase C-terminal" evidence="10">
    <location>
        <begin position="444"/>
        <end position="593"/>
    </location>
</feature>
<dbReference type="AlphaFoldDB" id="A0A6J0BUB1"/>
<evidence type="ECO:0000256" key="2">
    <source>
        <dbReference type="ARBA" id="ARBA00022801"/>
    </source>
</evidence>
<name>A0A6J0BUB1_NEOLC</name>
<dbReference type="RefSeq" id="XP_015518446.2">
    <property type="nucleotide sequence ID" value="XM_015662960.2"/>
</dbReference>
<protein>
    <recommendedName>
        <fullName evidence="7">ATP-dependent RNA helicase</fullName>
        <ecNumber evidence="7">3.6.4.13</ecNumber>
    </recommendedName>
</protein>
<dbReference type="PROSITE" id="PS51192">
    <property type="entry name" value="HELICASE_ATP_BIND_1"/>
    <property type="match status" value="1"/>
</dbReference>
<dbReference type="CDD" id="cd18787">
    <property type="entry name" value="SF2_C_DEAD"/>
    <property type="match status" value="1"/>
</dbReference>
<evidence type="ECO:0000313" key="11">
    <source>
        <dbReference type="Proteomes" id="UP000829291"/>
    </source>
</evidence>
<feature type="region of interest" description="Disordered" evidence="8">
    <location>
        <begin position="1"/>
        <end position="120"/>
    </location>
</feature>
<evidence type="ECO:0000313" key="12">
    <source>
        <dbReference type="RefSeq" id="XP_015518446.2"/>
    </source>
</evidence>
<evidence type="ECO:0000256" key="1">
    <source>
        <dbReference type="ARBA" id="ARBA00022741"/>
    </source>
</evidence>
<evidence type="ECO:0000256" key="5">
    <source>
        <dbReference type="ARBA" id="ARBA00022884"/>
    </source>
</evidence>